<organism evidence="2 3">
    <name type="scientific">Aeromicrobium fastidiosum</name>
    <dbReference type="NCBI Taxonomy" id="52699"/>
    <lineage>
        <taxon>Bacteria</taxon>
        <taxon>Bacillati</taxon>
        <taxon>Actinomycetota</taxon>
        <taxon>Actinomycetes</taxon>
        <taxon>Propionibacteriales</taxon>
        <taxon>Nocardioidaceae</taxon>
        <taxon>Aeromicrobium</taxon>
    </lineage>
</organism>
<keyword evidence="3" id="KW-1185">Reference proteome</keyword>
<feature type="transmembrane region" description="Helical" evidence="1">
    <location>
        <begin position="177"/>
        <end position="195"/>
    </location>
</feature>
<dbReference type="AlphaFoldDB" id="A0A641ALP5"/>
<dbReference type="PANTHER" id="PTHR38457">
    <property type="entry name" value="REGULATOR ABRB-RELATED"/>
    <property type="match status" value="1"/>
</dbReference>
<feature type="transmembrane region" description="Helical" evidence="1">
    <location>
        <begin position="48"/>
        <end position="69"/>
    </location>
</feature>
<feature type="transmembrane region" description="Helical" evidence="1">
    <location>
        <begin position="138"/>
        <end position="157"/>
    </location>
</feature>
<proteinExistence type="predicted"/>
<evidence type="ECO:0000256" key="1">
    <source>
        <dbReference type="SAM" id="Phobius"/>
    </source>
</evidence>
<dbReference type="PANTHER" id="PTHR38457:SF1">
    <property type="entry name" value="REGULATOR ABRB-RELATED"/>
    <property type="match status" value="1"/>
</dbReference>
<feature type="transmembrane region" description="Helical" evidence="1">
    <location>
        <begin position="318"/>
        <end position="336"/>
    </location>
</feature>
<dbReference type="OrthoDB" id="5188485at2"/>
<dbReference type="EMBL" id="SDPP02000003">
    <property type="protein sequence ID" value="KAA1376596.1"/>
    <property type="molecule type" value="Genomic_DNA"/>
</dbReference>
<keyword evidence="1" id="KW-1133">Transmembrane helix</keyword>
<feature type="transmembrane region" description="Helical" evidence="1">
    <location>
        <begin position="257"/>
        <end position="277"/>
    </location>
</feature>
<dbReference type="InterPro" id="IPR017516">
    <property type="entry name" value="AbrB_dup"/>
</dbReference>
<dbReference type="InterPro" id="IPR007820">
    <property type="entry name" value="AbrB_fam"/>
</dbReference>
<feature type="transmembrane region" description="Helical" evidence="1">
    <location>
        <begin position="225"/>
        <end position="245"/>
    </location>
</feature>
<evidence type="ECO:0000313" key="3">
    <source>
        <dbReference type="Proteomes" id="UP001515100"/>
    </source>
</evidence>
<dbReference type="Proteomes" id="UP001515100">
    <property type="component" value="Unassembled WGS sequence"/>
</dbReference>
<dbReference type="PIRSF" id="PIRSF038991">
    <property type="entry name" value="Protein_AbrB"/>
    <property type="match status" value="1"/>
</dbReference>
<sequence length="340" mass="34290">MFVAAVAVTSTVLSIGGFPSPLLFGGLLGALVFALGSPREVSLPRWSFVAGQAIIGVTIGAMVDVGTLVDLGGDWPAVIVISVVTLVLSVVAGQALRLHGGVSAVTASFSSVAGGASGMTAIAHDLGADDRVVTVIQYLRVLIVLLAMPAAVSVVFHPDGGAGLATAVAAPRWSVDALAYTALAVVGGVLVGRLLRLPSPALLGALLVAAALAALPVFGDVQVPAWLQGVGYVLIGAQVGLRFTVASLRAIGRMLPTALLVIVFIIGSCAAFGVLLADLTGVSRLDAYLATTPGGLYAVLATAADTGGNVTFVTAVQLIRLLLVLIAAPLLARWLTRRHS</sequence>
<feature type="transmembrane region" description="Helical" evidence="1">
    <location>
        <begin position="202"/>
        <end position="219"/>
    </location>
</feature>
<dbReference type="NCBIfam" id="TIGR03082">
    <property type="entry name" value="Gneg_AbrB_dup"/>
    <property type="match status" value="2"/>
</dbReference>
<keyword evidence="1" id="KW-0812">Transmembrane</keyword>
<evidence type="ECO:0000313" key="2">
    <source>
        <dbReference type="EMBL" id="KAA1376596.1"/>
    </source>
</evidence>
<dbReference type="Pfam" id="PF05145">
    <property type="entry name" value="AbrB"/>
    <property type="match status" value="1"/>
</dbReference>
<feature type="transmembrane region" description="Helical" evidence="1">
    <location>
        <begin position="12"/>
        <end position="36"/>
    </location>
</feature>
<keyword evidence="1" id="KW-0472">Membrane</keyword>
<protein>
    <submittedName>
        <fullName evidence="2">AbrB family transcriptional regulator</fullName>
    </submittedName>
</protein>
<accession>A0A641ALP5</accession>
<comment type="caution">
    <text evidence="2">The sequence shown here is derived from an EMBL/GenBank/DDBJ whole genome shotgun (WGS) entry which is preliminary data.</text>
</comment>
<reference evidence="2" key="1">
    <citation type="submission" date="2019-09" db="EMBL/GenBank/DDBJ databases">
        <authorList>
            <person name="Li J."/>
        </authorList>
    </citation>
    <scope>NUCLEOTIDE SEQUENCE [LARGE SCALE GENOMIC DNA]</scope>
    <source>
        <strain evidence="2">NRBC 14897</strain>
    </source>
</reference>
<name>A0A641ALP5_9ACTN</name>
<gene>
    <name evidence="2" type="ORF">ESP62_011690</name>
</gene>
<dbReference type="GO" id="GO:0016020">
    <property type="term" value="C:membrane"/>
    <property type="evidence" value="ECO:0007669"/>
    <property type="project" value="InterPro"/>
</dbReference>
<dbReference type="GO" id="GO:0010468">
    <property type="term" value="P:regulation of gene expression"/>
    <property type="evidence" value="ECO:0007669"/>
    <property type="project" value="InterPro"/>
</dbReference>
<feature type="transmembrane region" description="Helical" evidence="1">
    <location>
        <begin position="75"/>
        <end position="96"/>
    </location>
</feature>